<dbReference type="EMBL" id="CM051400">
    <property type="protein sequence ID" value="KAJ4714561.1"/>
    <property type="molecule type" value="Genomic_DNA"/>
</dbReference>
<reference evidence="1 2" key="1">
    <citation type="journal article" date="2023" name="Science">
        <title>Complex scaffold remodeling in plant triterpene biosynthesis.</title>
        <authorList>
            <person name="De La Pena R."/>
            <person name="Hodgson H."/>
            <person name="Liu J.C."/>
            <person name="Stephenson M.J."/>
            <person name="Martin A.C."/>
            <person name="Owen C."/>
            <person name="Harkess A."/>
            <person name="Leebens-Mack J."/>
            <person name="Jimenez L.E."/>
            <person name="Osbourn A."/>
            <person name="Sattely E.S."/>
        </authorList>
    </citation>
    <scope>NUCLEOTIDE SEQUENCE [LARGE SCALE GENOMIC DNA]</scope>
    <source>
        <strain evidence="2">cv. JPN11</strain>
        <tissue evidence="1">Leaf</tissue>
    </source>
</reference>
<comment type="caution">
    <text evidence="1">The sequence shown here is derived from an EMBL/GenBank/DDBJ whole genome shotgun (WGS) entry which is preliminary data.</text>
</comment>
<organism evidence="1 2">
    <name type="scientific">Melia azedarach</name>
    <name type="common">Chinaberry tree</name>
    <dbReference type="NCBI Taxonomy" id="155640"/>
    <lineage>
        <taxon>Eukaryota</taxon>
        <taxon>Viridiplantae</taxon>
        <taxon>Streptophyta</taxon>
        <taxon>Embryophyta</taxon>
        <taxon>Tracheophyta</taxon>
        <taxon>Spermatophyta</taxon>
        <taxon>Magnoliopsida</taxon>
        <taxon>eudicotyledons</taxon>
        <taxon>Gunneridae</taxon>
        <taxon>Pentapetalae</taxon>
        <taxon>rosids</taxon>
        <taxon>malvids</taxon>
        <taxon>Sapindales</taxon>
        <taxon>Meliaceae</taxon>
        <taxon>Melia</taxon>
    </lineage>
</organism>
<name>A0ACC1XSR8_MELAZ</name>
<protein>
    <submittedName>
        <fullName evidence="1">Nucleobase-ascorbate transporter like</fullName>
    </submittedName>
</protein>
<sequence>METGSSSDSMGKNKTQKGGYKSKLGSMLPRIDPFVPRTDHNPKELRSWAKRTGFVSNFSGETTTSVSEKYDSAGIHIERGREHSGGGGSSPKIEIDPILGRTRPNRGLEIEPDSEVGNGARRNGNGEVWGFREGVVRGENERRRVRDVSVLEDKVDERLNRNGTAHADGNRIETVNGNRTGAPGAPVPVVNPVEPKQEEENVERDARIDMYPGGEETADGGWRKQSEMRFGLRDNPGYVPLIYYGLQHFLSLAGSLIFIPLIIVPAMGGTDKDTATVISTMLLLTGVTTLLHSYFGTRLPLVQGSSFIYLAPALVIINAREYRNLTEHKFRHIMRELQGAIIVGSIFQSILGFSGLMSLLLRLINPVVVAPTVAAVGLAFFSYGFPQAGSCVEISIPQILLVLIFTLYLRGISVFGHRLFRIYAVPLSVIIIWIYAFFLTAGGAYDYKGCSPDVPSSNILSDACIKHAYTMKHCRTDVSNAWRTAAWVRIPYPLQWGIPIFHLRTALIMIIVSLVASVDSVGTYHSASLLVNSKPPTPGIVSRGIAMEGFCSILAGLWGSGTGSTTLTENVHTINITRVASRRAVELGAVFLILFSFLGKVGAILASIPQALAASILCFMWALVVAMGLSTLQYTQSASFRNIMIVGASLFLGLSIPAYFQQYQPESSLILPSYFVPYAAASNGPAHTGSKQLDFAINALMSMNMVVTLLVAFVLDNTVPGGRQERGVYRWSGAEDMASDPSLQADYSLPRKVSRSCCCTRRLEA</sequence>
<accession>A0ACC1XSR8</accession>
<proteinExistence type="predicted"/>
<gene>
    <name evidence="1" type="ORF">OWV82_013029</name>
</gene>
<evidence type="ECO:0000313" key="2">
    <source>
        <dbReference type="Proteomes" id="UP001164539"/>
    </source>
</evidence>
<evidence type="ECO:0000313" key="1">
    <source>
        <dbReference type="EMBL" id="KAJ4714561.1"/>
    </source>
</evidence>
<dbReference type="Proteomes" id="UP001164539">
    <property type="component" value="Chromosome 7"/>
</dbReference>
<keyword evidence="2" id="KW-1185">Reference proteome</keyword>